<dbReference type="GO" id="GO:0006508">
    <property type="term" value="P:proteolysis"/>
    <property type="evidence" value="ECO:0007669"/>
    <property type="project" value="InterPro"/>
</dbReference>
<comment type="caution">
    <text evidence="2">The sequence shown here is derived from an EMBL/GenBank/DDBJ whole genome shotgun (WGS) entry which is preliminary data.</text>
</comment>
<dbReference type="Pfam" id="PF03572">
    <property type="entry name" value="Peptidase_S41"/>
    <property type="match status" value="1"/>
</dbReference>
<evidence type="ECO:0000313" key="3">
    <source>
        <dbReference type="Proteomes" id="UP000530060"/>
    </source>
</evidence>
<evidence type="ECO:0000259" key="1">
    <source>
        <dbReference type="SMART" id="SM00245"/>
    </source>
</evidence>
<gene>
    <name evidence="2" type="ORF">FLAT13_00110</name>
</gene>
<evidence type="ECO:0000313" key="2">
    <source>
        <dbReference type="EMBL" id="CAD0000606.1"/>
    </source>
</evidence>
<dbReference type="Gene3D" id="3.90.226.10">
    <property type="entry name" value="2-enoyl-CoA Hydratase, Chain A, domain 1"/>
    <property type="match status" value="1"/>
</dbReference>
<dbReference type="SMART" id="SM00245">
    <property type="entry name" value="TSPc"/>
    <property type="match status" value="1"/>
</dbReference>
<dbReference type="Proteomes" id="UP000530060">
    <property type="component" value="Unassembled WGS sequence"/>
</dbReference>
<dbReference type="PANTHER" id="PTHR32060:SF30">
    <property type="entry name" value="CARBOXY-TERMINAL PROCESSING PROTEASE CTPA"/>
    <property type="match status" value="1"/>
</dbReference>
<dbReference type="GO" id="GO:0004175">
    <property type="term" value="F:endopeptidase activity"/>
    <property type="evidence" value="ECO:0007669"/>
    <property type="project" value="TreeGrafter"/>
</dbReference>
<dbReference type="AlphaFoldDB" id="A0A6V6YML9"/>
<organism evidence="2 3">
    <name type="scientific">Flavobacterium salmonis</name>
    <dbReference type="NCBI Taxonomy" id="2654844"/>
    <lineage>
        <taxon>Bacteria</taxon>
        <taxon>Pseudomonadati</taxon>
        <taxon>Bacteroidota</taxon>
        <taxon>Flavobacteriia</taxon>
        <taxon>Flavobacteriales</taxon>
        <taxon>Flavobacteriaceae</taxon>
        <taxon>Flavobacterium</taxon>
    </lineage>
</organism>
<proteinExistence type="predicted"/>
<name>A0A6V6YML9_9FLAO</name>
<dbReference type="Gene3D" id="2.30.42.10">
    <property type="match status" value="1"/>
</dbReference>
<reference evidence="2 3" key="1">
    <citation type="submission" date="2020-06" db="EMBL/GenBank/DDBJ databases">
        <authorList>
            <person name="Criscuolo A."/>
        </authorList>
    </citation>
    <scope>NUCLEOTIDE SEQUENCE [LARGE SCALE GENOMIC DNA]</scope>
    <source>
        <strain evidence="3">CIP 111411</strain>
    </source>
</reference>
<protein>
    <recommendedName>
        <fullName evidence="1">Tail specific protease domain-containing protein</fullName>
    </recommendedName>
</protein>
<dbReference type="RefSeq" id="WP_078228887.1">
    <property type="nucleotide sequence ID" value="NZ_CAIJDP010000045.1"/>
</dbReference>
<dbReference type="Gene3D" id="3.30.750.44">
    <property type="match status" value="1"/>
</dbReference>
<dbReference type="EMBL" id="CAIJDP010000045">
    <property type="protein sequence ID" value="CAD0000606.1"/>
    <property type="molecule type" value="Genomic_DNA"/>
</dbReference>
<dbReference type="InterPro" id="IPR036034">
    <property type="entry name" value="PDZ_sf"/>
</dbReference>
<accession>A0A6V6YML9</accession>
<keyword evidence="3" id="KW-1185">Reference proteome</keyword>
<dbReference type="GO" id="GO:0030288">
    <property type="term" value="C:outer membrane-bounded periplasmic space"/>
    <property type="evidence" value="ECO:0007669"/>
    <property type="project" value="TreeGrafter"/>
</dbReference>
<sequence>MDKIKWVLVFCYFSFLSFGQNQSIDKTDKKKVENLASLAKIWGFLKYYHPNVVKGSFNWDEQLLEVLPKVEKATTREELSKIYLDWIVGLGDLKECQSCKNDVKKKYFEKNLDFSWMDDSNTFTTELSQKLRYIESNRFQGKNFYVTTTSRDNIQITNEPEYKNFEFPGRNLRLVSLFRYWNIVEYFFPYKYMTDQNWNSALEEMIPKFLNAENTTAYHLVMLETVIKLDDTHANFYTNHIGNFFGTKSLPVFFNLVENQIAITGFPYHSGTEWDGLKTGDIIEEIDNNNVLKTISERKKYIHGSNQNTKARNYDYLVLSSSTDSVNLKLRRNDQFFYKNVKLLEGNKFIGKINANTKKYYIDENNIGYIDLALLEIKDQDEMMQKLNSTKALIIDVRNPNFIPFRIASRLITTNKEYAKIVKPDLSYPGRFIWEKPLINTPIKNEYYTGKVVLIVNDQTQSSSEFMAMLLQSGNNVTTLGSQTAGADGDISKVEFIGFKAVMSGLGVFYQDGTPTQRTGVKIDITVHPTIKGIQEGRDELMEAAQKYLLEN</sequence>
<dbReference type="InterPro" id="IPR005151">
    <property type="entry name" value="Tail-specific_protease"/>
</dbReference>
<feature type="domain" description="Tail specific protease" evidence="1">
    <location>
        <begin position="323"/>
        <end position="528"/>
    </location>
</feature>
<dbReference type="PANTHER" id="PTHR32060">
    <property type="entry name" value="TAIL-SPECIFIC PROTEASE"/>
    <property type="match status" value="1"/>
</dbReference>
<dbReference type="GO" id="GO:0007165">
    <property type="term" value="P:signal transduction"/>
    <property type="evidence" value="ECO:0007669"/>
    <property type="project" value="TreeGrafter"/>
</dbReference>
<dbReference type="GO" id="GO:0008236">
    <property type="term" value="F:serine-type peptidase activity"/>
    <property type="evidence" value="ECO:0007669"/>
    <property type="project" value="InterPro"/>
</dbReference>
<dbReference type="SUPFAM" id="SSF52096">
    <property type="entry name" value="ClpP/crotonase"/>
    <property type="match status" value="1"/>
</dbReference>
<dbReference type="InterPro" id="IPR029045">
    <property type="entry name" value="ClpP/crotonase-like_dom_sf"/>
</dbReference>